<dbReference type="RefSeq" id="WP_201090902.1">
    <property type="nucleotide sequence ID" value="NZ_CP067393.1"/>
</dbReference>
<keyword evidence="8" id="KW-0251">Elongation factor</keyword>
<dbReference type="AlphaFoldDB" id="A0A974NEC2"/>
<dbReference type="Proteomes" id="UP000595278">
    <property type="component" value="Chromosome"/>
</dbReference>
<proteinExistence type="inferred from homology"/>
<dbReference type="EMBL" id="CP067393">
    <property type="protein sequence ID" value="QQP84912.1"/>
    <property type="molecule type" value="Genomic_DNA"/>
</dbReference>
<dbReference type="GO" id="GO:0003746">
    <property type="term" value="F:translation elongation factor activity"/>
    <property type="evidence" value="ECO:0007669"/>
    <property type="project" value="UniProtKB-KW"/>
</dbReference>
<organism evidence="8 9">
    <name type="scientific">Entomomonas asaccharolytica</name>
    <dbReference type="NCBI Taxonomy" id="2785331"/>
    <lineage>
        <taxon>Bacteria</taxon>
        <taxon>Pseudomonadati</taxon>
        <taxon>Pseudomonadota</taxon>
        <taxon>Gammaproteobacteria</taxon>
        <taxon>Pseudomonadales</taxon>
        <taxon>Pseudomonadaceae</taxon>
        <taxon>Entomomonas</taxon>
    </lineage>
</organism>
<dbReference type="KEGG" id="eaz:JHT90_10960"/>
<evidence type="ECO:0000256" key="6">
    <source>
        <dbReference type="ARBA" id="ARBA00030025"/>
    </source>
</evidence>
<protein>
    <recommendedName>
        <fullName evidence="5">Protein-arginine rhamnosyltransferase</fullName>
    </recommendedName>
    <alternativeName>
        <fullName evidence="6">EF-P arginine rhamnosyltransferase</fullName>
    </alternativeName>
</protein>
<sequence>MGKFPPHTKWDIFCSVIDNYGDIGVCWRLARQLAHEQNQCVRLWVDDLYSFQKLCPVINPQLTEQTIAAIEIRQWHKQWQSIEPADIVIEAFACNIPTAYQQAMQTANKAILWLNLEYLTYEKWSIDFHALPSPQTNQLNKYFFFTGLEETGSVIRESHLLEQAEHFQNNPHLQQQFLSQLGVTKQPDHYLMLLFSYANHGLAEWLDTLQKSDKPYQLLIPQTPLLNNLADYLNIDRSLLIAGYQYQQDALSIQIIPFVTQQDFDKLLWCTDYNLIRGEDSFVRAQYAGKPMLWHIYPQQENAHLTKLQAFLDYYLTDLSAEAQQATIDWWFAWNNQQNLTDSWLNYQQHLPQLEKQAINWAKKQKTVTDLITKLAKLYKNWLS</sequence>
<keyword evidence="2" id="KW-0808">Transferase</keyword>
<gene>
    <name evidence="8" type="primary">earP</name>
    <name evidence="8" type="ORF">JHT90_10960</name>
</gene>
<comment type="similarity">
    <text evidence="4">Belongs to the glycosyltransferase 104 family.</text>
</comment>
<evidence type="ECO:0000313" key="9">
    <source>
        <dbReference type="Proteomes" id="UP000595278"/>
    </source>
</evidence>
<evidence type="ECO:0000256" key="3">
    <source>
        <dbReference type="ARBA" id="ARBA00024303"/>
    </source>
</evidence>
<comment type="catalytic activity">
    <reaction evidence="7">
        <text>dTDP-beta-L-rhamnose + L-arginyl-[protein] = N(omega)-(alpha-L-rhamnosyl)-L-arginyl-[protein] + dTDP + H(+)</text>
        <dbReference type="Rhea" id="RHEA:66692"/>
        <dbReference type="Rhea" id="RHEA-COMP:10532"/>
        <dbReference type="Rhea" id="RHEA-COMP:17096"/>
        <dbReference type="ChEBI" id="CHEBI:15378"/>
        <dbReference type="ChEBI" id="CHEBI:29965"/>
        <dbReference type="ChEBI" id="CHEBI:57510"/>
        <dbReference type="ChEBI" id="CHEBI:58369"/>
        <dbReference type="ChEBI" id="CHEBI:167445"/>
    </reaction>
    <physiologicalReaction direction="left-to-right" evidence="7">
        <dbReference type="Rhea" id="RHEA:66693"/>
    </physiologicalReaction>
</comment>
<evidence type="ECO:0000313" key="8">
    <source>
        <dbReference type="EMBL" id="QQP84912.1"/>
    </source>
</evidence>
<dbReference type="Pfam" id="PF10093">
    <property type="entry name" value="EarP"/>
    <property type="match status" value="1"/>
</dbReference>
<evidence type="ECO:0000256" key="2">
    <source>
        <dbReference type="ARBA" id="ARBA00022679"/>
    </source>
</evidence>
<dbReference type="PIRSF" id="PIRSF015557">
    <property type="entry name" value="UCP015557"/>
    <property type="match status" value="1"/>
</dbReference>
<reference evidence="8 9" key="1">
    <citation type="submission" date="2021-01" db="EMBL/GenBank/DDBJ databases">
        <title>Entomomonas sp. F2A isolated from a house cricket (Acheta domesticus).</title>
        <authorList>
            <person name="Spergser J."/>
            <person name="Busse H.-J."/>
        </authorList>
    </citation>
    <scope>NUCLEOTIDE SEQUENCE [LARGE SCALE GENOMIC DNA]</scope>
    <source>
        <strain evidence="8 9">F2A</strain>
    </source>
</reference>
<evidence type="ECO:0000256" key="5">
    <source>
        <dbReference type="ARBA" id="ARBA00024416"/>
    </source>
</evidence>
<keyword evidence="9" id="KW-1185">Reference proteome</keyword>
<keyword evidence="8" id="KW-0648">Protein biosynthesis</keyword>
<accession>A0A974NEC2</accession>
<keyword evidence="1" id="KW-0328">Glycosyltransferase</keyword>
<dbReference type="GO" id="GO:0106361">
    <property type="term" value="F:protein-arginine rhamnosyltransferase activity"/>
    <property type="evidence" value="ECO:0007669"/>
    <property type="project" value="InterPro"/>
</dbReference>
<evidence type="ECO:0000256" key="4">
    <source>
        <dbReference type="ARBA" id="ARBA00024346"/>
    </source>
</evidence>
<evidence type="ECO:0000256" key="1">
    <source>
        <dbReference type="ARBA" id="ARBA00022676"/>
    </source>
</evidence>
<comment type="function">
    <text evidence="3">Protein-arginine rhamnosyltransferase that catalyzes the transfer of a single rhamnose to elongation factor P (EF-P) on 'Lys-32', a modification required for EF-P-dependent rescue of polyproline stalled ribosomes.</text>
</comment>
<dbReference type="NCBIfam" id="TIGR03837">
    <property type="entry name" value="efp_Arg_rhamno"/>
    <property type="match status" value="1"/>
</dbReference>
<evidence type="ECO:0000256" key="7">
    <source>
        <dbReference type="ARBA" id="ARBA00048472"/>
    </source>
</evidence>
<name>A0A974NEC2_9GAMM</name>
<dbReference type="InterPro" id="IPR016633">
    <property type="entry name" value="EarP"/>
</dbReference>